<keyword evidence="3" id="KW-0444">Lipid biosynthesis</keyword>
<accession>A0ABP1MZJ5</accession>
<keyword evidence="8" id="KW-0443">Lipid metabolism</keyword>
<comment type="similarity">
    <text evidence="2">Belongs to the diacylglycerol acyltransferase family.</text>
</comment>
<evidence type="ECO:0000256" key="5">
    <source>
        <dbReference type="ARBA" id="ARBA00022692"/>
    </source>
</evidence>
<keyword evidence="4" id="KW-0808">Transferase</keyword>
<evidence type="ECO:0000256" key="1">
    <source>
        <dbReference type="ARBA" id="ARBA00004477"/>
    </source>
</evidence>
<feature type="transmembrane region" description="Helical" evidence="11">
    <location>
        <begin position="21"/>
        <end position="47"/>
    </location>
</feature>
<gene>
    <name evidence="12" type="ORF">XYLVIOL_LOCUS865</name>
</gene>
<dbReference type="InterPro" id="IPR007130">
    <property type="entry name" value="DAGAT"/>
</dbReference>
<proteinExistence type="inferred from homology"/>
<dbReference type="Pfam" id="PF03982">
    <property type="entry name" value="DAGAT"/>
    <property type="match status" value="1"/>
</dbReference>
<dbReference type="Proteomes" id="UP001642520">
    <property type="component" value="Unassembled WGS sequence"/>
</dbReference>
<keyword evidence="6" id="KW-0256">Endoplasmic reticulum</keyword>
<evidence type="ECO:0000256" key="6">
    <source>
        <dbReference type="ARBA" id="ARBA00022824"/>
    </source>
</evidence>
<sequence length="267" mass="31019">MEIFGIKFAPLYVPWKRRMETLSVAVWVFLLGFGNLCSVILTIYLLYCSQITRYLMLLYFVWMYYDWDTCDKGGRSERWINWFLNSAYVRNLADYFPTQLVKTVDLDPNESYLFCVIPHGIVSIGIAGSFMAHKSRYKKLFPGIESRVVILDQHFRIPFLREYTNLFGTISCHPKSVDYRLSMKPVPPYTGKATVLIVGGAAESLEITSRKESSSKGRRTRRNDSRPHLSIVNLEPWFASLTQRLAKTNVYDFSVVLDQPSRVLRFF</sequence>
<evidence type="ECO:0000256" key="4">
    <source>
        <dbReference type="ARBA" id="ARBA00022679"/>
    </source>
</evidence>
<keyword evidence="10" id="KW-0012">Acyltransferase</keyword>
<keyword evidence="7 11" id="KW-1133">Transmembrane helix</keyword>
<comment type="subcellular location">
    <subcellularLocation>
        <location evidence="1">Endoplasmic reticulum membrane</location>
        <topology evidence="1">Multi-pass membrane protein</topology>
    </subcellularLocation>
</comment>
<evidence type="ECO:0000313" key="13">
    <source>
        <dbReference type="Proteomes" id="UP001642520"/>
    </source>
</evidence>
<evidence type="ECO:0000256" key="10">
    <source>
        <dbReference type="ARBA" id="ARBA00023315"/>
    </source>
</evidence>
<dbReference type="PANTHER" id="PTHR12317:SF79">
    <property type="entry name" value="ACYLTRANSFERASE"/>
    <property type="match status" value="1"/>
</dbReference>
<comment type="caution">
    <text evidence="12">The sequence shown here is derived from an EMBL/GenBank/DDBJ whole genome shotgun (WGS) entry which is preliminary data.</text>
</comment>
<name>A0ABP1MZJ5_XYLVO</name>
<keyword evidence="5 11" id="KW-0812">Transmembrane</keyword>
<evidence type="ECO:0000256" key="11">
    <source>
        <dbReference type="SAM" id="Phobius"/>
    </source>
</evidence>
<dbReference type="PANTHER" id="PTHR12317">
    <property type="entry name" value="DIACYLGLYCEROL O-ACYLTRANSFERASE"/>
    <property type="match status" value="1"/>
</dbReference>
<dbReference type="EMBL" id="CAXAJV020001281">
    <property type="protein sequence ID" value="CAL7934123.1"/>
    <property type="molecule type" value="Genomic_DNA"/>
</dbReference>
<evidence type="ECO:0008006" key="14">
    <source>
        <dbReference type="Google" id="ProtNLM"/>
    </source>
</evidence>
<evidence type="ECO:0000256" key="2">
    <source>
        <dbReference type="ARBA" id="ARBA00005420"/>
    </source>
</evidence>
<evidence type="ECO:0000313" key="12">
    <source>
        <dbReference type="EMBL" id="CAL7934123.1"/>
    </source>
</evidence>
<organism evidence="12 13">
    <name type="scientific">Xylocopa violacea</name>
    <name type="common">Violet carpenter bee</name>
    <name type="synonym">Apis violacea</name>
    <dbReference type="NCBI Taxonomy" id="135666"/>
    <lineage>
        <taxon>Eukaryota</taxon>
        <taxon>Metazoa</taxon>
        <taxon>Ecdysozoa</taxon>
        <taxon>Arthropoda</taxon>
        <taxon>Hexapoda</taxon>
        <taxon>Insecta</taxon>
        <taxon>Pterygota</taxon>
        <taxon>Neoptera</taxon>
        <taxon>Endopterygota</taxon>
        <taxon>Hymenoptera</taxon>
        <taxon>Apocrita</taxon>
        <taxon>Aculeata</taxon>
        <taxon>Apoidea</taxon>
        <taxon>Anthophila</taxon>
        <taxon>Apidae</taxon>
        <taxon>Xylocopa</taxon>
        <taxon>Xylocopa</taxon>
    </lineage>
</organism>
<evidence type="ECO:0000256" key="9">
    <source>
        <dbReference type="ARBA" id="ARBA00023136"/>
    </source>
</evidence>
<feature type="transmembrane region" description="Helical" evidence="11">
    <location>
        <begin position="111"/>
        <end position="132"/>
    </location>
</feature>
<protein>
    <recommendedName>
        <fullName evidence="14">Acyltransferase</fullName>
    </recommendedName>
</protein>
<evidence type="ECO:0000256" key="3">
    <source>
        <dbReference type="ARBA" id="ARBA00022516"/>
    </source>
</evidence>
<reference evidence="12 13" key="1">
    <citation type="submission" date="2024-08" db="EMBL/GenBank/DDBJ databases">
        <authorList>
            <person name="Will J Nash"/>
            <person name="Angela Man"/>
            <person name="Seanna McTaggart"/>
            <person name="Kendall Baker"/>
            <person name="Tom Barker"/>
            <person name="Leah Catchpole"/>
            <person name="Alex Durrant"/>
            <person name="Karim Gharbi"/>
            <person name="Naomi Irish"/>
            <person name="Gemy Kaithakottil"/>
            <person name="Debby Ku"/>
            <person name="Aaliyah Providence"/>
            <person name="Felix Shaw"/>
            <person name="David Swarbreck"/>
            <person name="Chris Watkins"/>
            <person name="Ann M. McCartney"/>
            <person name="Giulio Formenti"/>
            <person name="Alice Mouton"/>
            <person name="Noel Vella"/>
            <person name="Bjorn M von Reumont"/>
            <person name="Adriana Vella"/>
            <person name="Wilfried Haerty"/>
        </authorList>
    </citation>
    <scope>NUCLEOTIDE SEQUENCE [LARGE SCALE GENOMIC DNA]</scope>
</reference>
<evidence type="ECO:0000256" key="7">
    <source>
        <dbReference type="ARBA" id="ARBA00022989"/>
    </source>
</evidence>
<evidence type="ECO:0000256" key="8">
    <source>
        <dbReference type="ARBA" id="ARBA00023098"/>
    </source>
</evidence>
<keyword evidence="13" id="KW-1185">Reference proteome</keyword>
<keyword evidence="9 11" id="KW-0472">Membrane</keyword>